<dbReference type="HAMAP" id="MF_01631">
    <property type="entry name" value="GlmU"/>
    <property type="match status" value="1"/>
</dbReference>
<keyword evidence="5 18" id="KW-0808">Transferase</keyword>
<dbReference type="EC" id="2.7.7.23" evidence="18"/>
<comment type="subunit">
    <text evidence="18">Homotrimer.</text>
</comment>
<feature type="active site" description="Proton acceptor" evidence="18">
    <location>
        <position position="359"/>
    </location>
</feature>
<keyword evidence="6 18" id="KW-0548">Nucleotidyltransferase</keyword>
<feature type="binding site" evidence="18">
    <location>
        <begin position="382"/>
        <end position="383"/>
    </location>
    <ligand>
        <name>acetyl-CoA</name>
        <dbReference type="ChEBI" id="CHEBI:57288"/>
    </ligand>
</feature>
<dbReference type="Gene3D" id="3.90.550.10">
    <property type="entry name" value="Spore Coat Polysaccharide Biosynthesis Protein SpsA, Chain A"/>
    <property type="match status" value="1"/>
</dbReference>
<keyword evidence="11 18" id="KW-0573">Peptidoglycan synthesis</keyword>
<gene>
    <name evidence="18 20" type="primary">glmU</name>
    <name evidence="20" type="ORF">NG743_02760</name>
</gene>
<comment type="function">
    <text evidence="17 18">Catalyzes the last two sequential reactions in the de novo biosynthetic pathway for UDP-N-acetylglucosamine (UDP-GlcNAc). The C-terminal domain catalyzes the transfer of acetyl group from acetyl coenzyme A to glucosamine-1-phosphate (GlcN-1-P) to produce N-acetylglucosamine-1-phosphate (GlcNAc-1-P), which is converted into UDP-GlcNAc by the transfer of uridine 5-monophosphate (from uridine 5-triphosphate), a reaction catalyzed by the N-terminal domain.</text>
</comment>
<evidence type="ECO:0000256" key="7">
    <source>
        <dbReference type="ARBA" id="ARBA00022723"/>
    </source>
</evidence>
<comment type="pathway">
    <text evidence="18">Bacterial outer membrane biogenesis; LPS lipid A biosynthesis.</text>
</comment>
<evidence type="ECO:0000313" key="21">
    <source>
        <dbReference type="Proteomes" id="UP001057561"/>
    </source>
</evidence>
<evidence type="ECO:0000256" key="13">
    <source>
        <dbReference type="ARBA" id="ARBA00023315"/>
    </source>
</evidence>
<dbReference type="SUPFAM" id="SSF51161">
    <property type="entry name" value="Trimeric LpxA-like enzymes"/>
    <property type="match status" value="1"/>
</dbReference>
<feature type="binding site" evidence="18">
    <location>
        <position position="103"/>
    </location>
    <ligand>
        <name>Mg(2+)</name>
        <dbReference type="ChEBI" id="CHEBI:18420"/>
    </ligand>
</feature>
<feature type="binding site" evidence="18">
    <location>
        <position position="224"/>
    </location>
    <ligand>
        <name>UDP-N-acetyl-alpha-D-glucosamine</name>
        <dbReference type="ChEBI" id="CHEBI:57705"/>
    </ligand>
</feature>
<evidence type="ECO:0000256" key="14">
    <source>
        <dbReference type="ARBA" id="ARBA00023316"/>
    </source>
</evidence>
<evidence type="ECO:0000256" key="1">
    <source>
        <dbReference type="ARBA" id="ARBA00004496"/>
    </source>
</evidence>
<keyword evidence="8 18" id="KW-0677">Repeat</keyword>
<feature type="binding site" evidence="18">
    <location>
        <position position="329"/>
    </location>
    <ligand>
        <name>UDP-N-acetyl-alpha-D-glucosamine</name>
        <dbReference type="ChEBI" id="CHEBI:57705"/>
    </ligand>
</feature>
<evidence type="ECO:0000256" key="16">
    <source>
        <dbReference type="ARBA" id="ARBA00048493"/>
    </source>
</evidence>
<keyword evidence="7 18" id="KW-0479">Metal-binding</keyword>
<dbReference type="PANTHER" id="PTHR43584">
    <property type="entry name" value="NUCLEOTIDYL TRANSFERASE"/>
    <property type="match status" value="1"/>
</dbReference>
<keyword evidence="9 18" id="KW-0460">Magnesium</keyword>
<organism evidence="20 21">
    <name type="scientific">Dolichospermum heterosporum TAC447</name>
    <dbReference type="NCBI Taxonomy" id="747523"/>
    <lineage>
        <taxon>Bacteria</taxon>
        <taxon>Bacillati</taxon>
        <taxon>Cyanobacteriota</taxon>
        <taxon>Cyanophyceae</taxon>
        <taxon>Nostocales</taxon>
        <taxon>Aphanizomenonaceae</taxon>
        <taxon>Dolichospermum</taxon>
        <taxon>Dolichospermum heterosporum</taxon>
    </lineage>
</organism>
<dbReference type="InterPro" id="IPR050065">
    <property type="entry name" value="GlmU-like"/>
</dbReference>
<keyword evidence="10 18" id="KW-0133">Cell shape</keyword>
<feature type="binding site" evidence="18">
    <location>
        <position position="224"/>
    </location>
    <ligand>
        <name>Mg(2+)</name>
        <dbReference type="ChEBI" id="CHEBI:18420"/>
    </ligand>
</feature>
<reference evidence="20" key="1">
    <citation type="submission" date="2022-06" db="EMBL/GenBank/DDBJ databases">
        <title>Nostosin G and Spiroidesin B from the Cyanobacterium Dolichospermum sp. NIES-1697.</title>
        <authorList>
            <person name="Phan C.-S."/>
            <person name="Mehjabin J.J."/>
            <person name="Anas A.R.J."/>
            <person name="Hayasaka M."/>
            <person name="Onoki R."/>
            <person name="Wang J."/>
            <person name="Umezawa T."/>
            <person name="Washio K."/>
            <person name="Morikawa M."/>
            <person name="Okino T."/>
        </authorList>
    </citation>
    <scope>NUCLEOTIDE SEQUENCE</scope>
    <source>
        <strain evidence="20">NIES-1697</strain>
    </source>
</reference>
<dbReference type="InterPro" id="IPR038009">
    <property type="entry name" value="GlmU_C_LbH"/>
</dbReference>
<evidence type="ECO:0000313" key="20">
    <source>
        <dbReference type="EMBL" id="UUO15996.1"/>
    </source>
</evidence>
<dbReference type="InterPro" id="IPR011004">
    <property type="entry name" value="Trimer_LpxA-like_sf"/>
</dbReference>
<dbReference type="InterPro" id="IPR001451">
    <property type="entry name" value="Hexapep"/>
</dbReference>
<evidence type="ECO:0000256" key="3">
    <source>
        <dbReference type="ARBA" id="ARBA00007947"/>
    </source>
</evidence>
<feature type="region of interest" description="N-acetyltransferase" evidence="18">
    <location>
        <begin position="248"/>
        <end position="451"/>
    </location>
</feature>
<comment type="catalytic activity">
    <reaction evidence="15 18">
        <text>alpha-D-glucosamine 1-phosphate + acetyl-CoA = N-acetyl-alpha-D-glucosamine 1-phosphate + CoA + H(+)</text>
        <dbReference type="Rhea" id="RHEA:13725"/>
        <dbReference type="ChEBI" id="CHEBI:15378"/>
        <dbReference type="ChEBI" id="CHEBI:57287"/>
        <dbReference type="ChEBI" id="CHEBI:57288"/>
        <dbReference type="ChEBI" id="CHEBI:57776"/>
        <dbReference type="ChEBI" id="CHEBI:58516"/>
        <dbReference type="EC" id="2.3.1.157"/>
    </reaction>
</comment>
<dbReference type="GO" id="GO:0003977">
    <property type="term" value="F:UDP-N-acetylglucosamine diphosphorylase activity"/>
    <property type="evidence" value="ECO:0007669"/>
    <property type="project" value="UniProtKB-EC"/>
</dbReference>
<comment type="pathway">
    <text evidence="18">Nucleotide-sugar biosynthesis; UDP-N-acetyl-alpha-D-glucosamine biosynthesis; UDP-N-acetyl-alpha-D-glucosamine from N-acetyl-alpha-D-glucosamine 1-phosphate: step 1/1.</text>
</comment>
<keyword evidence="4 18" id="KW-0963">Cytoplasm</keyword>
<feature type="binding site" evidence="18">
    <location>
        <position position="376"/>
    </location>
    <ligand>
        <name>acetyl-CoA</name>
        <dbReference type="ChEBI" id="CHEBI:57288"/>
    </ligand>
</feature>
<evidence type="ECO:0000256" key="18">
    <source>
        <dbReference type="HAMAP-Rule" id="MF_01631"/>
    </source>
</evidence>
<keyword evidence="21" id="KW-1185">Reference proteome</keyword>
<evidence type="ECO:0000256" key="10">
    <source>
        <dbReference type="ARBA" id="ARBA00022960"/>
    </source>
</evidence>
<feature type="binding site" evidence="18">
    <location>
        <position position="73"/>
    </location>
    <ligand>
        <name>UDP-N-acetyl-alpha-D-glucosamine</name>
        <dbReference type="ChEBI" id="CHEBI:57705"/>
    </ligand>
</feature>
<feature type="region of interest" description="Pyrophosphorylase" evidence="18">
    <location>
        <begin position="1"/>
        <end position="226"/>
    </location>
</feature>
<dbReference type="PANTHER" id="PTHR43584:SF3">
    <property type="entry name" value="BIFUNCTIONAL PROTEIN GLMU"/>
    <property type="match status" value="1"/>
</dbReference>
<dbReference type="CDD" id="cd02540">
    <property type="entry name" value="GT2_GlmU_N_bac"/>
    <property type="match status" value="1"/>
</dbReference>
<dbReference type="NCBIfam" id="TIGR01173">
    <property type="entry name" value="glmU"/>
    <property type="match status" value="1"/>
</dbReference>
<dbReference type="GO" id="GO:0019134">
    <property type="term" value="F:glucosamine-1-phosphate N-acetyltransferase activity"/>
    <property type="evidence" value="ECO:0007669"/>
    <property type="project" value="UniProtKB-EC"/>
</dbReference>
<accession>A0ABY5LYS5</accession>
<comment type="caution">
    <text evidence="18">Lacks conserved residue(s) required for the propagation of feature annotation.</text>
</comment>
<dbReference type="InterPro" id="IPR005882">
    <property type="entry name" value="Bifunctional_GlmU"/>
</dbReference>
<comment type="similarity">
    <text evidence="3 18">In the N-terminal section; belongs to the N-acetylglucosamine-1-phosphate uridyltransferase family.</text>
</comment>
<dbReference type="EC" id="2.3.1.157" evidence="18"/>
<dbReference type="Pfam" id="PF00132">
    <property type="entry name" value="Hexapep"/>
    <property type="match status" value="1"/>
</dbReference>
<dbReference type="Proteomes" id="UP001057561">
    <property type="component" value="Chromosome"/>
</dbReference>
<evidence type="ECO:0000256" key="8">
    <source>
        <dbReference type="ARBA" id="ARBA00022737"/>
    </source>
</evidence>
<dbReference type="CDD" id="cd03353">
    <property type="entry name" value="LbH_GlmU_C"/>
    <property type="match status" value="1"/>
</dbReference>
<evidence type="ECO:0000256" key="15">
    <source>
        <dbReference type="ARBA" id="ARBA00048247"/>
    </source>
</evidence>
<feature type="binding site" evidence="18">
    <location>
        <position position="436"/>
    </location>
    <ligand>
        <name>acetyl-CoA</name>
        <dbReference type="ChEBI" id="CHEBI:57288"/>
    </ligand>
</feature>
<feature type="domain" description="MobA-like NTP transferase" evidence="19">
    <location>
        <begin position="5"/>
        <end position="131"/>
    </location>
</feature>
<dbReference type="Pfam" id="PF12804">
    <property type="entry name" value="NTP_transf_3"/>
    <property type="match status" value="1"/>
</dbReference>
<dbReference type="InterPro" id="IPR025877">
    <property type="entry name" value="MobA-like_NTP_Trfase"/>
</dbReference>
<evidence type="ECO:0000256" key="17">
    <source>
        <dbReference type="ARBA" id="ARBA00049628"/>
    </source>
</evidence>
<evidence type="ECO:0000256" key="12">
    <source>
        <dbReference type="ARBA" id="ARBA00023268"/>
    </source>
</evidence>
<feature type="binding site" evidence="18">
    <location>
        <position position="373"/>
    </location>
    <ligand>
        <name>UDP-N-acetyl-alpha-D-glucosamine</name>
        <dbReference type="ChEBI" id="CHEBI:57705"/>
    </ligand>
</feature>
<feature type="binding site" evidence="18">
    <location>
        <position position="362"/>
    </location>
    <ligand>
        <name>UDP-N-acetyl-alpha-D-glucosamine</name>
        <dbReference type="ChEBI" id="CHEBI:57705"/>
    </ligand>
</feature>
<feature type="binding site" evidence="18">
    <location>
        <position position="140"/>
    </location>
    <ligand>
        <name>UDP-N-acetyl-alpha-D-glucosamine</name>
        <dbReference type="ChEBI" id="CHEBI:57705"/>
    </ligand>
</feature>
<evidence type="ECO:0000259" key="19">
    <source>
        <dbReference type="Pfam" id="PF12804"/>
    </source>
</evidence>
<sequence length="451" mass="49108">MVVVAILAAGKGTRMKSNLPKVLHSLGGRSLVERVIESAEPLSPDRKLVIVGYQSTEVKTAMDSIYGVEFVEQAVQLGTGHAIQQLLPHLEGYTGDLLILNGDVPLLRTETLKNLLQTHQENQNSCTILTAQLANPQGYGRVFRNSEGIVQKIVEDKDCTPNQRENDRVNAGIYCFHWPDLAKILPDLQANNSQKEYYLTDAVTQVGKVMAVDVKDNQEILGINDRLQLATANDILQKRIKEKWLLAGVTLIDPASITIDETVELQPDVILEPQTHLRGRTVIQAGSRIGPGSLIENSELGENVTVLYSVITDSVIQSQTRIGPYAHLRGHAEVGIGCRIGNFVELKNAQLGDRTNVAHLSYLGDTTTGTQVNVGAGTITANYDGVKKHRTTIGDRSKIGSNTVLVAPITVGNDVYIAAGSTVTEDVPDDSLVIARSRQVVKPDWKMKTDS</sequence>
<dbReference type="Gene3D" id="2.160.10.10">
    <property type="entry name" value="Hexapeptide repeat proteins"/>
    <property type="match status" value="1"/>
</dbReference>
<dbReference type="InterPro" id="IPR018357">
    <property type="entry name" value="Hexapep_transf_CS"/>
</dbReference>
<evidence type="ECO:0000256" key="4">
    <source>
        <dbReference type="ARBA" id="ARBA00022490"/>
    </source>
</evidence>
<feature type="binding site" evidence="18">
    <location>
        <position position="170"/>
    </location>
    <ligand>
        <name>UDP-N-acetyl-alpha-D-glucosamine</name>
        <dbReference type="ChEBI" id="CHEBI:57705"/>
    </ligand>
</feature>
<feature type="binding site" evidence="18">
    <location>
        <position position="401"/>
    </location>
    <ligand>
        <name>acetyl-CoA</name>
        <dbReference type="ChEBI" id="CHEBI:57288"/>
    </ligand>
</feature>
<evidence type="ECO:0000256" key="6">
    <source>
        <dbReference type="ARBA" id="ARBA00022695"/>
    </source>
</evidence>
<dbReference type="SUPFAM" id="SSF53448">
    <property type="entry name" value="Nucleotide-diphospho-sugar transferases"/>
    <property type="match status" value="1"/>
</dbReference>
<keyword evidence="14 18" id="KW-0961">Cell wall biogenesis/degradation</keyword>
<dbReference type="RefSeq" id="WP_027404966.1">
    <property type="nucleotide sequence ID" value="NZ_CP099464.1"/>
</dbReference>
<evidence type="ECO:0000256" key="2">
    <source>
        <dbReference type="ARBA" id="ARBA00007707"/>
    </source>
</evidence>
<dbReference type="NCBIfam" id="NF010940">
    <property type="entry name" value="PRK14360.1"/>
    <property type="match status" value="1"/>
</dbReference>
<proteinExistence type="inferred from homology"/>
<feature type="binding site" evidence="18">
    <location>
        <begin position="7"/>
        <end position="10"/>
    </location>
    <ligand>
        <name>UDP-N-acetyl-alpha-D-glucosamine</name>
        <dbReference type="ChEBI" id="CHEBI:57705"/>
    </ligand>
</feature>
<keyword evidence="12 18" id="KW-0511">Multifunctional enzyme</keyword>
<feature type="binding site" evidence="18">
    <location>
        <begin position="78"/>
        <end position="79"/>
    </location>
    <ligand>
        <name>UDP-N-acetyl-alpha-D-glucosamine</name>
        <dbReference type="ChEBI" id="CHEBI:57705"/>
    </ligand>
</feature>
<evidence type="ECO:0000256" key="5">
    <source>
        <dbReference type="ARBA" id="ARBA00022679"/>
    </source>
</evidence>
<comment type="catalytic activity">
    <reaction evidence="16 18">
        <text>N-acetyl-alpha-D-glucosamine 1-phosphate + UTP + H(+) = UDP-N-acetyl-alpha-D-glucosamine + diphosphate</text>
        <dbReference type="Rhea" id="RHEA:13509"/>
        <dbReference type="ChEBI" id="CHEBI:15378"/>
        <dbReference type="ChEBI" id="CHEBI:33019"/>
        <dbReference type="ChEBI" id="CHEBI:46398"/>
        <dbReference type="ChEBI" id="CHEBI:57705"/>
        <dbReference type="ChEBI" id="CHEBI:57776"/>
        <dbReference type="EC" id="2.7.7.23"/>
    </reaction>
</comment>
<feature type="binding site" evidence="18">
    <location>
        <position position="155"/>
    </location>
    <ligand>
        <name>UDP-N-acetyl-alpha-D-glucosamine</name>
        <dbReference type="ChEBI" id="CHEBI:57705"/>
    </ligand>
</feature>
<dbReference type="EMBL" id="CP099464">
    <property type="protein sequence ID" value="UUO15996.1"/>
    <property type="molecule type" value="Genomic_DNA"/>
</dbReference>
<feature type="binding site" evidence="18">
    <location>
        <position position="347"/>
    </location>
    <ligand>
        <name>UDP-N-acetyl-alpha-D-glucosamine</name>
        <dbReference type="ChEBI" id="CHEBI:57705"/>
    </ligand>
</feature>
<evidence type="ECO:0000256" key="11">
    <source>
        <dbReference type="ARBA" id="ARBA00022984"/>
    </source>
</evidence>
<feature type="region of interest" description="Linker" evidence="18">
    <location>
        <begin position="227"/>
        <end position="247"/>
    </location>
</feature>
<comment type="cofactor">
    <cofactor evidence="18">
        <name>Mg(2+)</name>
        <dbReference type="ChEBI" id="CHEBI:18420"/>
    </cofactor>
    <text evidence="18">Binds 1 Mg(2+) ion per subunit.</text>
</comment>
<evidence type="ECO:0000256" key="9">
    <source>
        <dbReference type="ARBA" id="ARBA00022842"/>
    </source>
</evidence>
<feature type="binding site" evidence="18">
    <location>
        <position position="419"/>
    </location>
    <ligand>
        <name>acetyl-CoA</name>
        <dbReference type="ChEBI" id="CHEBI:57288"/>
    </ligand>
</feature>
<feature type="binding site" evidence="18">
    <location>
        <position position="21"/>
    </location>
    <ligand>
        <name>UDP-N-acetyl-alpha-D-glucosamine</name>
        <dbReference type="ChEBI" id="CHEBI:57705"/>
    </ligand>
</feature>
<comment type="subcellular location">
    <subcellularLocation>
        <location evidence="1 18">Cytoplasm</location>
    </subcellularLocation>
</comment>
<comment type="similarity">
    <text evidence="2 18">In the C-terminal section; belongs to the transferase hexapeptide repeat family.</text>
</comment>
<protein>
    <recommendedName>
        <fullName evidence="18">Bifunctional protein GlmU</fullName>
    </recommendedName>
    <domain>
        <recommendedName>
            <fullName evidence="18">UDP-N-acetylglucosamine pyrophosphorylase</fullName>
            <ecNumber evidence="18">2.7.7.23</ecNumber>
        </recommendedName>
        <alternativeName>
            <fullName evidence="18">N-acetylglucosamine-1-phosphate uridyltransferase</fullName>
        </alternativeName>
    </domain>
    <domain>
        <recommendedName>
            <fullName evidence="18">Glucosamine-1-phosphate N-acetyltransferase</fullName>
            <ecNumber evidence="18">2.3.1.157</ecNumber>
        </recommendedName>
    </domain>
</protein>
<comment type="pathway">
    <text evidence="18">Nucleotide-sugar biosynthesis; UDP-N-acetyl-alpha-D-glucosamine biosynthesis; N-acetyl-alpha-D-glucosamine 1-phosphate from alpha-D-glucosamine 6-phosphate (route II): step 2/2.</text>
</comment>
<dbReference type="InterPro" id="IPR029044">
    <property type="entry name" value="Nucleotide-diphossugar_trans"/>
</dbReference>
<name>A0ABY5LYS5_9CYAN</name>
<dbReference type="PROSITE" id="PS00101">
    <property type="entry name" value="HEXAPEP_TRANSFERASES"/>
    <property type="match status" value="1"/>
</dbReference>
<keyword evidence="13 18" id="KW-0012">Acyltransferase</keyword>